<keyword evidence="1" id="KW-0472">Membrane</keyword>
<protein>
    <recommendedName>
        <fullName evidence="4">Mannosyl-glycoprotein endo-beta-N-acetylglucosamidase-like domain-containing protein</fullName>
    </recommendedName>
</protein>
<dbReference type="AlphaFoldDB" id="A0A0G0I4V5"/>
<dbReference type="Proteomes" id="UP000034231">
    <property type="component" value="Unassembled WGS sequence"/>
</dbReference>
<keyword evidence="1" id="KW-1133">Transmembrane helix</keyword>
<sequence length="203" mass="22911">MEKAINKIGKMCFYGVLGVLLVGLVVGECIYLLDYKGNKNIVRKNLANGKLLTLAAEENGSDSDVEISGQVTESDARPIIIERYLAKYKSPLLPYAKEIFELSEAYGFEYYWIVAIAQQESNLCKKIPEDSHNCWGYGINSSGTLRFENYDLALKAYASYLKIQYFDKGLNTPELIMKKYCPHSNGSWARGVQQFIDEMENGV</sequence>
<feature type="transmembrane region" description="Helical" evidence="1">
    <location>
        <begin position="12"/>
        <end position="33"/>
    </location>
</feature>
<gene>
    <name evidence="2" type="ORF">US68_C0006G0043</name>
</gene>
<organism evidence="2 3">
    <name type="scientific">Candidatus Shapirobacteria bacterium GW2011_GWE1_38_10</name>
    <dbReference type="NCBI Taxonomy" id="1618488"/>
    <lineage>
        <taxon>Bacteria</taxon>
        <taxon>Candidatus Shapironibacteriota</taxon>
    </lineage>
</organism>
<keyword evidence="1" id="KW-0812">Transmembrane</keyword>
<name>A0A0G0I4V5_9BACT</name>
<proteinExistence type="predicted"/>
<evidence type="ECO:0000313" key="2">
    <source>
        <dbReference type="EMBL" id="KKQ50363.1"/>
    </source>
</evidence>
<evidence type="ECO:0008006" key="4">
    <source>
        <dbReference type="Google" id="ProtNLM"/>
    </source>
</evidence>
<reference evidence="2 3" key="1">
    <citation type="journal article" date="2015" name="Nature">
        <title>rRNA introns, odd ribosomes, and small enigmatic genomes across a large radiation of phyla.</title>
        <authorList>
            <person name="Brown C.T."/>
            <person name="Hug L.A."/>
            <person name="Thomas B.C."/>
            <person name="Sharon I."/>
            <person name="Castelle C.J."/>
            <person name="Singh A."/>
            <person name="Wilkins M.J."/>
            <person name="Williams K.H."/>
            <person name="Banfield J.F."/>
        </authorList>
    </citation>
    <scope>NUCLEOTIDE SEQUENCE [LARGE SCALE GENOMIC DNA]</scope>
</reference>
<comment type="caution">
    <text evidence="2">The sequence shown here is derived from an EMBL/GenBank/DDBJ whole genome shotgun (WGS) entry which is preliminary data.</text>
</comment>
<dbReference type="EMBL" id="LBTX01000006">
    <property type="protein sequence ID" value="KKQ50363.1"/>
    <property type="molecule type" value="Genomic_DNA"/>
</dbReference>
<evidence type="ECO:0000256" key="1">
    <source>
        <dbReference type="SAM" id="Phobius"/>
    </source>
</evidence>
<evidence type="ECO:0000313" key="3">
    <source>
        <dbReference type="Proteomes" id="UP000034231"/>
    </source>
</evidence>
<accession>A0A0G0I4V5</accession>